<dbReference type="SUPFAM" id="SSF54001">
    <property type="entry name" value="Cysteine proteinases"/>
    <property type="match status" value="1"/>
</dbReference>
<dbReference type="SUPFAM" id="SSF52833">
    <property type="entry name" value="Thioredoxin-like"/>
    <property type="match status" value="1"/>
</dbReference>
<dbReference type="SUPFAM" id="SSF49785">
    <property type="entry name" value="Galactose-binding domain-like"/>
    <property type="match status" value="2"/>
</dbReference>
<keyword evidence="17" id="KW-1185">Reference proteome</keyword>
<keyword evidence="7" id="KW-0963">Cytoplasm</keyword>
<evidence type="ECO:0000259" key="14">
    <source>
        <dbReference type="PROSITE" id="PS51352"/>
    </source>
</evidence>
<evidence type="ECO:0000256" key="3">
    <source>
        <dbReference type="ARBA" id="ARBA00004496"/>
    </source>
</evidence>
<dbReference type="InterPro" id="IPR036249">
    <property type="entry name" value="Thioredoxin-like_sf"/>
</dbReference>
<keyword evidence="10" id="KW-0862">Zinc</keyword>
<evidence type="ECO:0000256" key="13">
    <source>
        <dbReference type="SAM" id="MobiDB-lite"/>
    </source>
</evidence>
<dbReference type="CDD" id="cd02947">
    <property type="entry name" value="TRX_family"/>
    <property type="match status" value="1"/>
</dbReference>
<keyword evidence="8" id="KW-0479">Metal-binding</keyword>
<evidence type="ECO:0000313" key="17">
    <source>
        <dbReference type="Proteomes" id="UP001175271"/>
    </source>
</evidence>
<dbReference type="SMART" id="SM00460">
    <property type="entry name" value="TGc"/>
    <property type="match status" value="1"/>
</dbReference>
<evidence type="ECO:0000256" key="10">
    <source>
        <dbReference type="ARBA" id="ARBA00022833"/>
    </source>
</evidence>
<dbReference type="PANTHER" id="PTHR12143:SF19">
    <property type="entry name" value="PEPTIDE-N(4)-(N-ACETYL-BETA-GLUCOSAMINYL)ASPARAGINE AMIDASE"/>
    <property type="match status" value="1"/>
</dbReference>
<dbReference type="Pfam" id="PF01841">
    <property type="entry name" value="Transglut_core"/>
    <property type="match status" value="1"/>
</dbReference>
<dbReference type="PANTHER" id="PTHR12143">
    <property type="entry name" value="PEPTIDE N-GLYCANASE PNGASE -RELATED"/>
    <property type="match status" value="1"/>
</dbReference>
<keyword evidence="9" id="KW-0378">Hydrolase</keyword>
<evidence type="ECO:0000313" key="16">
    <source>
        <dbReference type="EMBL" id="KAK0423579.1"/>
    </source>
</evidence>
<feature type="domain" description="PAW" evidence="15">
    <location>
        <begin position="408"/>
        <end position="610"/>
    </location>
</feature>
<evidence type="ECO:0000256" key="12">
    <source>
        <dbReference type="PROSITE-ProRule" id="PRU00731"/>
    </source>
</evidence>
<evidence type="ECO:0000256" key="4">
    <source>
        <dbReference type="ARBA" id="ARBA00009390"/>
    </source>
</evidence>
<dbReference type="GO" id="GO:0005829">
    <property type="term" value="C:cytosol"/>
    <property type="evidence" value="ECO:0007669"/>
    <property type="project" value="TreeGrafter"/>
</dbReference>
<dbReference type="InterPro" id="IPR038765">
    <property type="entry name" value="Papain-like_cys_pep_sf"/>
</dbReference>
<comment type="subcellular location">
    <subcellularLocation>
        <location evidence="3">Cytoplasm</location>
    </subcellularLocation>
</comment>
<evidence type="ECO:0000256" key="11">
    <source>
        <dbReference type="ARBA" id="ARBA00032901"/>
    </source>
</evidence>
<evidence type="ECO:0000256" key="9">
    <source>
        <dbReference type="ARBA" id="ARBA00022801"/>
    </source>
</evidence>
<dbReference type="Pfam" id="PF04721">
    <property type="entry name" value="PAW"/>
    <property type="match status" value="2"/>
</dbReference>
<protein>
    <recommendedName>
        <fullName evidence="6">Peptide-N(4)-(N-acetyl-beta-glucosaminyl)asparagine amidase</fullName>
        <ecNumber evidence="5">3.5.1.52</ecNumber>
    </recommendedName>
    <alternativeName>
        <fullName evidence="11">Peptide:N-glycanase</fullName>
    </alternativeName>
</protein>
<evidence type="ECO:0000256" key="2">
    <source>
        <dbReference type="ARBA" id="ARBA00001947"/>
    </source>
</evidence>
<dbReference type="Pfam" id="PF00085">
    <property type="entry name" value="Thioredoxin"/>
    <property type="match status" value="1"/>
</dbReference>
<dbReference type="InterPro" id="IPR008979">
    <property type="entry name" value="Galactose-bd-like_sf"/>
</dbReference>
<evidence type="ECO:0000259" key="15">
    <source>
        <dbReference type="PROSITE" id="PS51398"/>
    </source>
</evidence>
<feature type="domain" description="Thioredoxin" evidence="14">
    <location>
        <begin position="1"/>
        <end position="107"/>
    </location>
</feature>
<dbReference type="Gene3D" id="3.10.620.30">
    <property type="match status" value="1"/>
</dbReference>
<evidence type="ECO:0000256" key="8">
    <source>
        <dbReference type="ARBA" id="ARBA00022723"/>
    </source>
</evidence>
<dbReference type="Gene3D" id="2.60.120.1020">
    <property type="entry name" value="Peptide N glycanase, PAW domain"/>
    <property type="match status" value="2"/>
</dbReference>
<dbReference type="InterPro" id="IPR002931">
    <property type="entry name" value="Transglutaminase-like"/>
</dbReference>
<organism evidence="16 17">
    <name type="scientific">Steinernema hermaphroditum</name>
    <dbReference type="NCBI Taxonomy" id="289476"/>
    <lineage>
        <taxon>Eukaryota</taxon>
        <taxon>Metazoa</taxon>
        <taxon>Ecdysozoa</taxon>
        <taxon>Nematoda</taxon>
        <taxon>Chromadorea</taxon>
        <taxon>Rhabditida</taxon>
        <taxon>Tylenchina</taxon>
        <taxon>Panagrolaimomorpha</taxon>
        <taxon>Strongyloidoidea</taxon>
        <taxon>Steinernematidae</taxon>
        <taxon>Steinernema</taxon>
    </lineage>
</organism>
<dbReference type="InterPro" id="IPR013766">
    <property type="entry name" value="Thioredoxin_domain"/>
</dbReference>
<dbReference type="InterPro" id="IPR038680">
    <property type="entry name" value="PAW_sf"/>
</dbReference>
<dbReference type="SMART" id="SM00613">
    <property type="entry name" value="PAW"/>
    <property type="match status" value="2"/>
</dbReference>
<sequence length="801" mass="90617">MPVYDVLSDADFVKLFYATGDLAIVCDFQALWCGPCRQMAPIFDQLQKQYRDVIFARINCDVCPETVRRYNVSALPTFVFIINSQEIGRFSGYNPEELTRRVEDLNSRVAPGDRKSTRSANAANTFERQWLSHFVTYADRMFEYGEEVAQMQALSLIPAERLRAEATLNGAIDDVKLVDSLARWFKGEFFEWVNKPKCPTCGTDAAVNEVGSVEPRPEETEGKAFRVECYVCGMCNGQVRFPRYNDPVKLLETRKGRCGEWANCFALCCFAMGLETRFVVDRSDHVWVEIWSKRLDRWVHCDPCEAIVDTPLLYEKGWGKQLAYVLSVGADDVRDVTWRYTFDHKAVLRRRQHVRENVLANFISKLRNRQRTKSKPNASRQDELLRRRIREVVELMNPKLQLRENAEQQQGRVSGDAEWTHARGEDGSNVRGSCQTKTSGVLIRPTEDDVSNKIFTVNYNVANDSYSNQITGFASQAFKVDGVFRKVEHDWNKVYLAREEGRDTGEITWRIDLMGLPVDDVEIDLKGMTTFESGHITATACCGDFCVRIPEDTGKAVMKGVGSADHVDINVSFGGGNGAVAWQHAQLFRSHINDSTPCMSVVVRFNGHADCTQASPMETDSFVIRPTEDDVSNKVFTLSYSVTDDKYTNNVSEYQHEIGTYVGFESQAFKVDGVFRKVEYDWDKVYLAREEGRERGEIAWRIDLKGLPVDEVEIDLKGMTTFENGSITAIACCGDFCVRIPEDTGKAVMKGVGSADHVDITVSFEGGNGAVAWQHAQLFRSDRSDSNADMKVVVRFNMPYV</sequence>
<comment type="caution">
    <text evidence="16">The sequence shown here is derived from an EMBL/GenBank/DDBJ whole genome shotgun (WGS) entry which is preliminary data.</text>
</comment>
<dbReference type="PROSITE" id="PS51352">
    <property type="entry name" value="THIOREDOXIN_2"/>
    <property type="match status" value="1"/>
</dbReference>
<comment type="cofactor">
    <cofactor evidence="2">
        <name>Zn(2+)</name>
        <dbReference type="ChEBI" id="CHEBI:29105"/>
    </cofactor>
</comment>
<feature type="region of interest" description="Disordered" evidence="13">
    <location>
        <begin position="405"/>
        <end position="437"/>
    </location>
</feature>
<feature type="compositionally biased region" description="Basic and acidic residues" evidence="13">
    <location>
        <begin position="418"/>
        <end position="428"/>
    </location>
</feature>
<dbReference type="InterPro" id="IPR050883">
    <property type="entry name" value="PNGase"/>
</dbReference>
<dbReference type="Gene3D" id="2.20.25.10">
    <property type="match status" value="1"/>
</dbReference>
<proteinExistence type="inferred from homology"/>
<evidence type="ECO:0000256" key="5">
    <source>
        <dbReference type="ARBA" id="ARBA00012158"/>
    </source>
</evidence>
<dbReference type="PROSITE" id="PS51398">
    <property type="entry name" value="PAW"/>
    <property type="match status" value="2"/>
</dbReference>
<dbReference type="InterPro" id="IPR006588">
    <property type="entry name" value="Peptide_N_glycanase_PAW_dom"/>
</dbReference>
<accession>A0AA39II88</accession>
<comment type="catalytic activity">
    <reaction evidence="1">
        <text>Hydrolysis of an N(4)-(acetyl-beta-D-glucosaminyl)asparagine residue in which the glucosamine residue may be further glycosylated, to yield a (substituted) N-acetyl-beta-D-glucosaminylamine and a peptide containing an aspartate residue.</text>
        <dbReference type="EC" id="3.5.1.52"/>
    </reaction>
</comment>
<dbReference type="Proteomes" id="UP001175271">
    <property type="component" value="Unassembled WGS sequence"/>
</dbReference>
<dbReference type="AlphaFoldDB" id="A0AA39II88"/>
<evidence type="ECO:0000256" key="1">
    <source>
        <dbReference type="ARBA" id="ARBA00001650"/>
    </source>
</evidence>
<evidence type="ECO:0000256" key="7">
    <source>
        <dbReference type="ARBA" id="ARBA00022490"/>
    </source>
</evidence>
<dbReference type="GO" id="GO:0000224">
    <property type="term" value="F:peptide-N4-(N-acetyl-beta-glucosaminyl)asparagine amidase activity"/>
    <property type="evidence" value="ECO:0007669"/>
    <property type="project" value="UniProtKB-EC"/>
</dbReference>
<dbReference type="EMBL" id="JAUCMV010000001">
    <property type="protein sequence ID" value="KAK0423579.1"/>
    <property type="molecule type" value="Genomic_DNA"/>
</dbReference>
<dbReference type="GO" id="GO:0006516">
    <property type="term" value="P:glycoprotein catabolic process"/>
    <property type="evidence" value="ECO:0007669"/>
    <property type="project" value="InterPro"/>
</dbReference>
<gene>
    <name evidence="16" type="ORF">QR680_008221</name>
</gene>
<comment type="similarity">
    <text evidence="4 12">Belongs to the transglutaminase-like superfamily. PNGase family.</text>
</comment>
<dbReference type="GO" id="GO:0005634">
    <property type="term" value="C:nucleus"/>
    <property type="evidence" value="ECO:0007669"/>
    <property type="project" value="TreeGrafter"/>
</dbReference>
<feature type="domain" description="PAW" evidence="15">
    <location>
        <begin position="626"/>
        <end position="801"/>
    </location>
</feature>
<name>A0AA39II88_9BILA</name>
<dbReference type="Gene3D" id="3.40.30.10">
    <property type="entry name" value="Glutaredoxin"/>
    <property type="match status" value="1"/>
</dbReference>
<reference evidence="16" key="1">
    <citation type="submission" date="2023-06" db="EMBL/GenBank/DDBJ databases">
        <title>Genomic analysis of the entomopathogenic nematode Steinernema hermaphroditum.</title>
        <authorList>
            <person name="Schwarz E.M."/>
            <person name="Heppert J.K."/>
            <person name="Baniya A."/>
            <person name="Schwartz H.T."/>
            <person name="Tan C.-H."/>
            <person name="Antoshechkin I."/>
            <person name="Sternberg P.W."/>
            <person name="Goodrich-Blair H."/>
            <person name="Dillman A.R."/>
        </authorList>
    </citation>
    <scope>NUCLEOTIDE SEQUENCE</scope>
    <source>
        <strain evidence="16">PS9179</strain>
        <tissue evidence="16">Whole animal</tissue>
    </source>
</reference>
<evidence type="ECO:0000256" key="6">
    <source>
        <dbReference type="ARBA" id="ARBA00018546"/>
    </source>
</evidence>
<dbReference type="GO" id="GO:0046872">
    <property type="term" value="F:metal ion binding"/>
    <property type="evidence" value="ECO:0007669"/>
    <property type="project" value="UniProtKB-KW"/>
</dbReference>
<dbReference type="EC" id="3.5.1.52" evidence="5"/>